<evidence type="ECO:0000256" key="3">
    <source>
        <dbReference type="ARBA" id="ARBA00022989"/>
    </source>
</evidence>
<feature type="transmembrane region" description="Helical" evidence="7">
    <location>
        <begin position="6"/>
        <end position="26"/>
    </location>
</feature>
<keyword evidence="2 7" id="KW-0812">Transmembrane</keyword>
<feature type="transmembrane region" description="Helical" evidence="7">
    <location>
        <begin position="135"/>
        <end position="164"/>
    </location>
</feature>
<keyword evidence="5" id="KW-0443">Lipid metabolism</keyword>
<dbReference type="InterPro" id="IPR051689">
    <property type="entry name" value="Sterol_desaturase/TMEM195"/>
</dbReference>
<dbReference type="PANTHER" id="PTHR21624">
    <property type="entry name" value="STEROL DESATURASE-RELATED PROTEIN"/>
    <property type="match status" value="1"/>
</dbReference>
<keyword evidence="3 7" id="KW-1133">Transmembrane helix</keyword>
<evidence type="ECO:0000313" key="9">
    <source>
        <dbReference type="EMBL" id="QSQ12588.1"/>
    </source>
</evidence>
<evidence type="ECO:0000256" key="6">
    <source>
        <dbReference type="ARBA" id="ARBA00023136"/>
    </source>
</evidence>
<accession>A0ABX7N1V1</accession>
<protein>
    <submittedName>
        <fullName evidence="9">Sterol desaturase family protein</fullName>
    </submittedName>
</protein>
<comment type="subcellular location">
    <subcellularLocation>
        <location evidence="1">Endomembrane system</location>
        <topology evidence="1">Multi-pass membrane protein</topology>
    </subcellularLocation>
</comment>
<dbReference type="Pfam" id="PF04116">
    <property type="entry name" value="FA_hydroxylase"/>
    <property type="match status" value="1"/>
</dbReference>
<name>A0ABX7N1V1_9BACT</name>
<dbReference type="RefSeq" id="WP_206714311.1">
    <property type="nucleotide sequence ID" value="NZ_CP071091.1"/>
</dbReference>
<dbReference type="InterPro" id="IPR006694">
    <property type="entry name" value="Fatty_acid_hydroxylase"/>
</dbReference>
<feature type="transmembrane region" description="Helical" evidence="7">
    <location>
        <begin position="79"/>
        <end position="95"/>
    </location>
</feature>
<dbReference type="Proteomes" id="UP000663090">
    <property type="component" value="Chromosome"/>
</dbReference>
<evidence type="ECO:0000259" key="8">
    <source>
        <dbReference type="Pfam" id="PF04116"/>
    </source>
</evidence>
<organism evidence="9 10">
    <name type="scientific">Myxococcus landrumensis</name>
    <dbReference type="NCBI Taxonomy" id="2813577"/>
    <lineage>
        <taxon>Bacteria</taxon>
        <taxon>Pseudomonadati</taxon>
        <taxon>Myxococcota</taxon>
        <taxon>Myxococcia</taxon>
        <taxon>Myxococcales</taxon>
        <taxon>Cystobacterineae</taxon>
        <taxon>Myxococcaceae</taxon>
        <taxon>Myxococcus</taxon>
    </lineage>
</organism>
<evidence type="ECO:0000256" key="1">
    <source>
        <dbReference type="ARBA" id="ARBA00004127"/>
    </source>
</evidence>
<proteinExistence type="predicted"/>
<keyword evidence="4" id="KW-0560">Oxidoreductase</keyword>
<keyword evidence="10" id="KW-1185">Reference proteome</keyword>
<evidence type="ECO:0000256" key="4">
    <source>
        <dbReference type="ARBA" id="ARBA00023002"/>
    </source>
</evidence>
<reference evidence="9 10" key="1">
    <citation type="submission" date="2021-02" db="EMBL/GenBank/DDBJ databases">
        <title>De Novo genome assembly of isolated myxobacteria.</title>
        <authorList>
            <person name="Stevens D.C."/>
        </authorList>
    </citation>
    <scope>NUCLEOTIDE SEQUENCE [LARGE SCALE GENOMIC DNA]</scope>
    <source>
        <strain evidence="9 10">SCHIC003</strain>
    </source>
</reference>
<evidence type="ECO:0000256" key="5">
    <source>
        <dbReference type="ARBA" id="ARBA00023098"/>
    </source>
</evidence>
<sequence>MSINVYAIATPFVIALAMGEFIYCVAKRNGYYSFQDSIASVGTAVINQCVNVAVALMVLPLFAQLGQFAFWKFDSTSPWALLGLFLGVDFLFYWFHRFGHRTNIGWAAHSPHHSTEELNYAVALRASVTQRLFSFLFYWPLVIVGFSPEAVLTMVAFHLVLQFIPHTRVIPKMPRWIESWLNTPSHHRVHHARNERYIDKNYAGSLIIWDRMFGTYAEETEECSYGVTTPPNTWDPTFINFQYWGKLVSDAVKTRSTWDRLRLWLMPTGWRPSDLPPRDELKWTPGEDAKFQSTELPNIRGYLIFQMVTSMPFMLLVSHHASPLAGWQKLTLSILFWAMATAWGGMMESKRWGLPLEMARVLTSGGSVLLWLTQAGAPLTWRTLTAAWLAVTLVWLSVARMSHRTSAPEPRASR</sequence>
<evidence type="ECO:0000256" key="2">
    <source>
        <dbReference type="ARBA" id="ARBA00022692"/>
    </source>
</evidence>
<feature type="domain" description="Fatty acid hydroxylase" evidence="8">
    <location>
        <begin position="83"/>
        <end position="215"/>
    </location>
</feature>
<keyword evidence="6 7" id="KW-0472">Membrane</keyword>
<dbReference type="EMBL" id="CP071091">
    <property type="protein sequence ID" value="QSQ12588.1"/>
    <property type="molecule type" value="Genomic_DNA"/>
</dbReference>
<feature type="transmembrane region" description="Helical" evidence="7">
    <location>
        <begin position="38"/>
        <end position="59"/>
    </location>
</feature>
<evidence type="ECO:0000313" key="10">
    <source>
        <dbReference type="Proteomes" id="UP000663090"/>
    </source>
</evidence>
<dbReference type="PANTHER" id="PTHR21624:SF1">
    <property type="entry name" value="ALKYLGLYCEROL MONOOXYGENASE"/>
    <property type="match status" value="1"/>
</dbReference>
<gene>
    <name evidence="9" type="ORF">JY572_30115</name>
</gene>
<evidence type="ECO:0000256" key="7">
    <source>
        <dbReference type="SAM" id="Phobius"/>
    </source>
</evidence>